<keyword evidence="4" id="KW-1185">Reference proteome</keyword>
<dbReference type="AlphaFoldDB" id="A0A5B9MJX9"/>
<dbReference type="Gene3D" id="3.40.30.10">
    <property type="entry name" value="Glutaredoxin"/>
    <property type="match status" value="1"/>
</dbReference>
<dbReference type="KEGG" id="smam:Mal15_44070"/>
<organism evidence="3 4">
    <name type="scientific">Stieleria maiorica</name>
    <dbReference type="NCBI Taxonomy" id="2795974"/>
    <lineage>
        <taxon>Bacteria</taxon>
        <taxon>Pseudomonadati</taxon>
        <taxon>Planctomycetota</taxon>
        <taxon>Planctomycetia</taxon>
        <taxon>Pirellulales</taxon>
        <taxon>Pirellulaceae</taxon>
        <taxon>Stieleria</taxon>
    </lineage>
</organism>
<dbReference type="Gene3D" id="2.60.120.230">
    <property type="match status" value="1"/>
</dbReference>
<dbReference type="Pfam" id="PF16561">
    <property type="entry name" value="AMPK1_CBM"/>
    <property type="match status" value="1"/>
</dbReference>
<dbReference type="SUPFAM" id="SSF81296">
    <property type="entry name" value="E set domains"/>
    <property type="match status" value="1"/>
</dbReference>
<keyword evidence="3" id="KW-0560">Oxidoreductase</keyword>
<evidence type="ECO:0000259" key="2">
    <source>
        <dbReference type="PROSITE" id="PS51352"/>
    </source>
</evidence>
<dbReference type="InterPro" id="IPR036249">
    <property type="entry name" value="Thioredoxin-like_sf"/>
</dbReference>
<dbReference type="PANTHER" id="PTHR43640:SF1">
    <property type="entry name" value="THIOREDOXIN-DEPENDENT PEROXIREDOXIN"/>
    <property type="match status" value="1"/>
</dbReference>
<evidence type="ECO:0000313" key="3">
    <source>
        <dbReference type="EMBL" id="QEG00337.1"/>
    </source>
</evidence>
<dbReference type="GO" id="GO:0016715">
    <property type="term" value="F:oxidoreductase activity, acting on paired donors, with incorporation or reduction of molecular oxygen, reduced ascorbate as one donor, and incorporation of one atom of oxygen"/>
    <property type="evidence" value="ECO:0007669"/>
    <property type="project" value="InterPro"/>
</dbReference>
<dbReference type="InterPro" id="IPR013783">
    <property type="entry name" value="Ig-like_fold"/>
</dbReference>
<dbReference type="SUPFAM" id="SSF52833">
    <property type="entry name" value="Thioredoxin-like"/>
    <property type="match status" value="1"/>
</dbReference>
<dbReference type="GO" id="GO:0004601">
    <property type="term" value="F:peroxidase activity"/>
    <property type="evidence" value="ECO:0007669"/>
    <property type="project" value="UniProtKB-KW"/>
</dbReference>
<keyword evidence="1" id="KW-1015">Disulfide bond</keyword>
<keyword evidence="3" id="KW-0575">Peroxidase</keyword>
<dbReference type="InterPro" id="IPR014784">
    <property type="entry name" value="Cu2_ascorb_mOase-like_C"/>
</dbReference>
<dbReference type="InterPro" id="IPR047262">
    <property type="entry name" value="PRX-like1"/>
</dbReference>
<protein>
    <submittedName>
        <fullName evidence="3">Peroxiredoxin bcp</fullName>
        <ecNumber evidence="3">1.11.1.15</ecNumber>
    </submittedName>
</protein>
<dbReference type="CDD" id="cd02969">
    <property type="entry name" value="PRX_like1"/>
    <property type="match status" value="1"/>
</dbReference>
<dbReference type="PANTHER" id="PTHR43640">
    <property type="entry name" value="OS07G0260300 PROTEIN"/>
    <property type="match status" value="1"/>
</dbReference>
<dbReference type="InterPro" id="IPR000866">
    <property type="entry name" value="AhpC/TSA"/>
</dbReference>
<dbReference type="PROSITE" id="PS51352">
    <property type="entry name" value="THIOREDOXIN_2"/>
    <property type="match status" value="1"/>
</dbReference>
<dbReference type="Pfam" id="PF00578">
    <property type="entry name" value="AhpC-TSA"/>
    <property type="match status" value="1"/>
</dbReference>
<dbReference type="InterPro" id="IPR008977">
    <property type="entry name" value="PHM/PNGase_F_dom_sf"/>
</dbReference>
<dbReference type="EMBL" id="CP036264">
    <property type="protein sequence ID" value="QEG00337.1"/>
    <property type="molecule type" value="Genomic_DNA"/>
</dbReference>
<dbReference type="Gene3D" id="2.60.40.10">
    <property type="entry name" value="Immunoglobulins"/>
    <property type="match status" value="1"/>
</dbReference>
<dbReference type="RefSeq" id="WP_147869594.1">
    <property type="nucleotide sequence ID" value="NZ_CP036264.1"/>
</dbReference>
<dbReference type="SUPFAM" id="SSF49742">
    <property type="entry name" value="PHM/PNGase F"/>
    <property type="match status" value="2"/>
</dbReference>
<dbReference type="InterPro" id="IPR036939">
    <property type="entry name" value="Cu2_ascorb_mOase_N_sf"/>
</dbReference>
<evidence type="ECO:0000256" key="1">
    <source>
        <dbReference type="ARBA" id="ARBA00023157"/>
    </source>
</evidence>
<dbReference type="Gene3D" id="2.60.120.310">
    <property type="entry name" value="Copper type II, ascorbate-dependent monooxygenase, N-terminal domain"/>
    <property type="match status" value="1"/>
</dbReference>
<sequence precursor="true">MPISSFFSTSRFAVAILLILSCAAGRSQEPVASFQLQDYLGAPYSLSDFGENQIIVVAFLGTECPLAKVYAAQLQGIADQFKARGLIVLGINSNQQDTPTEINRYARDHRITFPLLKDPGNRVADRFGAKRTPEVFVLDGHRRIRYHGRIDDQFGVGYARPGAKNHYLRRAIEELLAGKPVSTPSTEAVGCHIGRVNRAPPTGNITYANQISRLIQRHCVECHREGGIAPFALQDYDDVTAWAETLCEVVEDERMPPWHADPEHGDFANDARMSEEEKQLLYEWVDNGSPEGDREQLPPEKEFIDGWALGSPDLVVRMPEPITVSATGVMDYQYVTIDPALTEGKWVRASEIRPGVRSVVHHILVFVDTPGADPILQERGVGFETVGGYVPGSPPMNLADGVARYVPAGSKFVMQIHYTPDGRVRNDQSEIGLYFADPKNVRRTMQSGVVVNLDFEIPPGEDSHRVEATYRFSHDMEVHSLTPHMHFRGKAFRYELMYPNGTRETLLNIPRYDFNWQNSYRFSKPKLVPEGSLLKCIAHFDNSENNPSNPDPTIPVRWGEQTWEEMMIGFYEAAFVNQDLSIPEPQVNPIAGGRYRATFFYKPDRPAKTINLAGTFNDWNSSTHPLTDPDDDGIYSAQVIVDAGEYRYKFVIDGNYWTHDPASRSLTGFLHESYFVAGPERDPRQR</sequence>
<feature type="domain" description="Thioredoxin" evidence="2">
    <location>
        <begin position="25"/>
        <end position="177"/>
    </location>
</feature>
<name>A0A5B9MJX9_9BACT</name>
<dbReference type="InterPro" id="IPR032640">
    <property type="entry name" value="AMPK1_CBM"/>
</dbReference>
<dbReference type="InterPro" id="IPR014756">
    <property type="entry name" value="Ig_E-set"/>
</dbReference>
<dbReference type="EC" id="1.11.1.15" evidence="3"/>
<gene>
    <name evidence="3" type="primary">bcp_2</name>
    <name evidence="3" type="ORF">Mal15_44070</name>
</gene>
<accession>A0A5B9MJX9</accession>
<reference evidence="3 4" key="1">
    <citation type="submission" date="2019-02" db="EMBL/GenBank/DDBJ databases">
        <title>Planctomycetal bacteria perform biofilm scaping via a novel small molecule.</title>
        <authorList>
            <person name="Jeske O."/>
            <person name="Boedeker C."/>
            <person name="Wiegand S."/>
            <person name="Breitling P."/>
            <person name="Kallscheuer N."/>
            <person name="Jogler M."/>
            <person name="Rohde M."/>
            <person name="Petersen J."/>
            <person name="Medema M.H."/>
            <person name="Surup F."/>
            <person name="Jogler C."/>
        </authorList>
    </citation>
    <scope>NUCLEOTIDE SEQUENCE [LARGE SCALE GENOMIC DNA]</scope>
    <source>
        <strain evidence="3 4">Mal15</strain>
    </source>
</reference>
<dbReference type="GO" id="GO:0005507">
    <property type="term" value="F:copper ion binding"/>
    <property type="evidence" value="ECO:0007669"/>
    <property type="project" value="InterPro"/>
</dbReference>
<evidence type="ECO:0000313" key="4">
    <source>
        <dbReference type="Proteomes" id="UP000321353"/>
    </source>
</evidence>
<dbReference type="InterPro" id="IPR013766">
    <property type="entry name" value="Thioredoxin_domain"/>
</dbReference>
<dbReference type="Proteomes" id="UP000321353">
    <property type="component" value="Chromosome"/>
</dbReference>
<proteinExistence type="predicted"/>